<organism evidence="1 2">
    <name type="scientific">Dendrolimus kikuchii</name>
    <dbReference type="NCBI Taxonomy" id="765133"/>
    <lineage>
        <taxon>Eukaryota</taxon>
        <taxon>Metazoa</taxon>
        <taxon>Ecdysozoa</taxon>
        <taxon>Arthropoda</taxon>
        <taxon>Hexapoda</taxon>
        <taxon>Insecta</taxon>
        <taxon>Pterygota</taxon>
        <taxon>Neoptera</taxon>
        <taxon>Endopterygota</taxon>
        <taxon>Lepidoptera</taxon>
        <taxon>Glossata</taxon>
        <taxon>Ditrysia</taxon>
        <taxon>Bombycoidea</taxon>
        <taxon>Lasiocampidae</taxon>
        <taxon>Dendrolimus</taxon>
    </lineage>
</organism>
<sequence length="81" mass="9626">MGKKKKNNTKKGGNRFFRWIRRNITLHRQWCWLVANWQLNLLLQFLPRMFMGPSSFGFIPSIRYCDSLLVRRSASTHTVLG</sequence>
<evidence type="ECO:0000313" key="2">
    <source>
        <dbReference type="Proteomes" id="UP000824533"/>
    </source>
</evidence>
<proteinExistence type="predicted"/>
<protein>
    <submittedName>
        <fullName evidence="1">Uncharacterized protein</fullName>
    </submittedName>
</protein>
<evidence type="ECO:0000313" key="1">
    <source>
        <dbReference type="EMBL" id="KAJ0170191.1"/>
    </source>
</evidence>
<keyword evidence="2" id="KW-1185">Reference proteome</keyword>
<reference evidence="1 2" key="1">
    <citation type="journal article" date="2021" name="Front. Genet.">
        <title>Chromosome-Level Genome Assembly Reveals Significant Gene Expansion in the Toll and IMD Signaling Pathways of Dendrolimus kikuchii.</title>
        <authorList>
            <person name="Zhou J."/>
            <person name="Wu P."/>
            <person name="Xiong Z."/>
            <person name="Liu N."/>
            <person name="Zhao N."/>
            <person name="Ji M."/>
            <person name="Qiu Y."/>
            <person name="Yang B."/>
        </authorList>
    </citation>
    <scope>NUCLEOTIDE SEQUENCE [LARGE SCALE GENOMIC DNA]</scope>
    <source>
        <strain evidence="1">Ann1</strain>
    </source>
</reference>
<dbReference type="Proteomes" id="UP000824533">
    <property type="component" value="Linkage Group LG28"/>
</dbReference>
<name>A0ACC1CF70_9NEOP</name>
<gene>
    <name evidence="1" type="ORF">K1T71_014119</name>
</gene>
<comment type="caution">
    <text evidence="1">The sequence shown here is derived from an EMBL/GenBank/DDBJ whole genome shotgun (WGS) entry which is preliminary data.</text>
</comment>
<dbReference type="EMBL" id="CM034414">
    <property type="protein sequence ID" value="KAJ0170191.1"/>
    <property type="molecule type" value="Genomic_DNA"/>
</dbReference>
<accession>A0ACC1CF70</accession>